<dbReference type="AlphaFoldDB" id="A0A1L3ZWZ8"/>
<dbReference type="KEGG" id="sphj:BSL82_13275"/>
<dbReference type="RefSeq" id="WP_072597900.1">
    <property type="nucleotide sequence ID" value="NZ_CP018221.1"/>
</dbReference>
<accession>A0A1L3ZWZ8</accession>
<evidence type="ECO:0000313" key="2">
    <source>
        <dbReference type="Proteomes" id="UP000182063"/>
    </source>
</evidence>
<sequence length="70" mass="7977">MIHNNDNSSRAIEAKRHSLQEAVIRRHSRVLDDFQTGKLDPARGGMAHLMRIFRQAEGRLAAFNEAHPTE</sequence>
<evidence type="ECO:0000313" key="1">
    <source>
        <dbReference type="EMBL" id="API60151.1"/>
    </source>
</evidence>
<keyword evidence="2" id="KW-1185">Reference proteome</keyword>
<name>A0A1L3ZWZ8_9SPHN</name>
<protein>
    <submittedName>
        <fullName evidence="1">Uncharacterized protein</fullName>
    </submittedName>
</protein>
<dbReference type="Proteomes" id="UP000182063">
    <property type="component" value="Chromosome"/>
</dbReference>
<organism evidence="1 2">
    <name type="scientific">Tardibacter chloracetimidivorans</name>
    <dbReference type="NCBI Taxonomy" id="1921510"/>
    <lineage>
        <taxon>Bacteria</taxon>
        <taxon>Pseudomonadati</taxon>
        <taxon>Pseudomonadota</taxon>
        <taxon>Alphaproteobacteria</taxon>
        <taxon>Sphingomonadales</taxon>
        <taxon>Sphingomonadaceae</taxon>
        <taxon>Tardibacter</taxon>
    </lineage>
</organism>
<proteinExistence type="predicted"/>
<gene>
    <name evidence="1" type="ORF">BSL82_13275</name>
</gene>
<dbReference type="EMBL" id="CP018221">
    <property type="protein sequence ID" value="API60151.1"/>
    <property type="molecule type" value="Genomic_DNA"/>
</dbReference>
<reference evidence="2" key="1">
    <citation type="submission" date="2016-11" db="EMBL/GenBank/DDBJ databases">
        <title>Complete Genome Sequence of alachlor-degrading Sphingomonas sp. strain JJ-A5.</title>
        <authorList>
            <person name="Lee H."/>
            <person name="Ka J.-O."/>
        </authorList>
    </citation>
    <scope>NUCLEOTIDE SEQUENCE [LARGE SCALE GENOMIC DNA]</scope>
    <source>
        <strain evidence="2">JJ-A5</strain>
    </source>
</reference>
<dbReference type="STRING" id="1921510.BSL82_13275"/>